<dbReference type="EMBL" id="SOAA01000005">
    <property type="protein sequence ID" value="TDS33019.1"/>
    <property type="molecule type" value="Genomic_DNA"/>
</dbReference>
<evidence type="ECO:0000313" key="14">
    <source>
        <dbReference type="Proteomes" id="UP000324896"/>
    </source>
</evidence>
<name>A0A1G6HSU1_9FIRM</name>
<dbReference type="EMBL" id="FMYT01000001">
    <property type="protein sequence ID" value="SDB96925.1"/>
    <property type="molecule type" value="Genomic_DNA"/>
</dbReference>
<gene>
    <name evidence="6" type="ORF">BY453_10526</name>
    <name evidence="7" type="ORF">C7954_10181</name>
    <name evidence="1" type="ORF">C8C78_10233</name>
    <name evidence="2" type="ORF">SAMN04488597_101107</name>
    <name evidence="3" type="ORF">SAMN04488598_10366</name>
    <name evidence="5" type="ORF">SAMN04515652_10365</name>
    <name evidence="4" type="ORF">SAMN04515654_101167</name>
</gene>
<dbReference type="RefSeq" id="WP_073156035.1">
    <property type="nucleotide sequence ID" value="NZ_FMYT01000001.1"/>
</dbReference>
<evidence type="ECO:0000313" key="10">
    <source>
        <dbReference type="Proteomes" id="UP000199519"/>
    </source>
</evidence>
<dbReference type="EMBL" id="SOEF01000001">
    <property type="protein sequence ID" value="TDX48113.1"/>
    <property type="molecule type" value="Genomic_DNA"/>
</dbReference>
<sequence>MGLFDKIKSIFNGNGGSQSNLIDIYIEDDKCGNQMKLIFRKNYDIPKVYEDNREAAYEVKKVVVCDSCYNKIDLHLEFDKQYNIINQEVDQGKIIAKAEFENNQFLE</sequence>
<dbReference type="EMBL" id="FNBJ01000003">
    <property type="protein sequence ID" value="SDE88701.1"/>
    <property type="molecule type" value="Genomic_DNA"/>
</dbReference>
<keyword evidence="10" id="KW-1185">Reference proteome</keyword>
<proteinExistence type="predicted"/>
<organism evidence="2 14">
    <name type="scientific">Halanaerobium congolense</name>
    <dbReference type="NCBI Taxonomy" id="54121"/>
    <lineage>
        <taxon>Bacteria</taxon>
        <taxon>Bacillati</taxon>
        <taxon>Bacillota</taxon>
        <taxon>Clostridia</taxon>
        <taxon>Halanaerobiales</taxon>
        <taxon>Halanaerobiaceae</taxon>
        <taxon>Halanaerobium</taxon>
    </lineage>
</organism>
<evidence type="ECO:0000313" key="1">
    <source>
        <dbReference type="EMBL" id="PXV69905.1"/>
    </source>
</evidence>
<dbReference type="OrthoDB" id="2111848at2"/>
<reference evidence="1 11" key="3">
    <citation type="submission" date="2018-04" db="EMBL/GenBank/DDBJ databases">
        <title>Subsurface microbial communities from deep shales in Ohio and West Virginia, USA.</title>
        <authorList>
            <person name="Wrighton K."/>
        </authorList>
    </citation>
    <scope>NUCLEOTIDE SEQUENCE [LARGE SCALE GENOMIC DNA]</scope>
    <source>
        <strain evidence="7 12">DSMZ 11287</strain>
        <strain evidence="1 11">MSL28</strain>
    </source>
</reference>
<protein>
    <submittedName>
        <fullName evidence="2">Uncharacterized protein</fullName>
    </submittedName>
</protein>
<reference evidence="4 9" key="1">
    <citation type="submission" date="2016-10" db="EMBL/GenBank/DDBJ databases">
        <authorList>
            <person name="de Groot N.N."/>
        </authorList>
    </citation>
    <scope>NUCLEOTIDE SEQUENCE [LARGE SCALE GENOMIC DNA]</scope>
    <source>
        <strain evidence="4 9">WG7</strain>
    </source>
</reference>
<evidence type="ECO:0000313" key="11">
    <source>
        <dbReference type="Proteomes" id="UP000247389"/>
    </source>
</evidence>
<dbReference type="Proteomes" id="UP000324896">
    <property type="component" value="Unassembled WGS sequence"/>
</dbReference>
<evidence type="ECO:0000313" key="6">
    <source>
        <dbReference type="EMBL" id="TDS33019.1"/>
    </source>
</evidence>
<evidence type="ECO:0000313" key="9">
    <source>
        <dbReference type="Proteomes" id="UP000198945"/>
    </source>
</evidence>
<dbReference type="EMBL" id="FOHG01000003">
    <property type="protein sequence ID" value="SES68465.1"/>
    <property type="molecule type" value="Genomic_DNA"/>
</dbReference>
<accession>A0A1G6HSU1</accession>
<dbReference type="Proteomes" id="UP000198945">
    <property type="component" value="Unassembled WGS sequence"/>
</dbReference>
<dbReference type="Proteomes" id="UP000295472">
    <property type="component" value="Unassembled WGS sequence"/>
</dbReference>
<dbReference type="EMBL" id="FNEH01000001">
    <property type="protein sequence ID" value="SDI07110.1"/>
    <property type="molecule type" value="Genomic_DNA"/>
</dbReference>
<reference evidence="6 13" key="4">
    <citation type="submission" date="2019-03" db="EMBL/GenBank/DDBJ databases">
        <title>Deep subsurface shale carbon reservoir microbial communities from Ohio and West Virginia, USA.</title>
        <authorList>
            <person name="Wrighton K."/>
        </authorList>
    </citation>
    <scope>NUCLEOTIDE SEQUENCE [LARGE SCALE GENOMIC DNA]</scope>
    <source>
        <strain evidence="6 13">UTICA-S4D12</strain>
    </source>
</reference>
<evidence type="ECO:0000313" key="5">
    <source>
        <dbReference type="EMBL" id="SES68465.1"/>
    </source>
</evidence>
<dbReference type="Proteomes" id="UP000295758">
    <property type="component" value="Unassembled WGS sequence"/>
</dbReference>
<evidence type="ECO:0000313" key="4">
    <source>
        <dbReference type="EMBL" id="SDI07110.1"/>
    </source>
</evidence>
<evidence type="ECO:0000313" key="13">
    <source>
        <dbReference type="Proteomes" id="UP000295758"/>
    </source>
</evidence>
<dbReference type="GeneID" id="57011496"/>
<dbReference type="AlphaFoldDB" id="A0A1G6HSU1"/>
<dbReference type="EMBL" id="QICM01000002">
    <property type="protein sequence ID" value="PXV69905.1"/>
    <property type="molecule type" value="Genomic_DNA"/>
</dbReference>
<evidence type="ECO:0000313" key="12">
    <source>
        <dbReference type="Proteomes" id="UP000295472"/>
    </source>
</evidence>
<evidence type="ECO:0000313" key="2">
    <source>
        <dbReference type="EMBL" id="SDB96925.1"/>
    </source>
</evidence>
<reference evidence="8 10" key="2">
    <citation type="submission" date="2016-10" db="EMBL/GenBank/DDBJ databases">
        <authorList>
            <person name="Varghese N."/>
            <person name="Submissions S."/>
        </authorList>
    </citation>
    <scope>NUCLEOTIDE SEQUENCE [LARGE SCALE GENOMIC DNA]</scope>
    <source>
        <strain evidence="2 14">WG10</strain>
        <strain evidence="3 10">WG2</strain>
        <strain evidence="5 8">WG5</strain>
    </source>
</reference>
<evidence type="ECO:0000313" key="7">
    <source>
        <dbReference type="EMBL" id="TDX48113.1"/>
    </source>
</evidence>
<evidence type="ECO:0000313" key="3">
    <source>
        <dbReference type="EMBL" id="SDE88701.1"/>
    </source>
</evidence>
<dbReference type="Proteomes" id="UP000199519">
    <property type="component" value="Unassembled WGS sequence"/>
</dbReference>
<dbReference type="Proteomes" id="UP000198612">
    <property type="component" value="Unassembled WGS sequence"/>
</dbReference>
<evidence type="ECO:0000313" key="8">
    <source>
        <dbReference type="Proteomes" id="UP000198612"/>
    </source>
</evidence>
<dbReference type="STRING" id="54121.SAMN04515653_104110"/>
<dbReference type="Proteomes" id="UP000247389">
    <property type="component" value="Unassembled WGS sequence"/>
</dbReference>